<comment type="caution">
    <text evidence="2">The sequence shown here is derived from an EMBL/GenBank/DDBJ whole genome shotgun (WGS) entry which is preliminary data.</text>
</comment>
<feature type="transmembrane region" description="Helical" evidence="1">
    <location>
        <begin position="7"/>
        <end position="26"/>
    </location>
</feature>
<dbReference type="AlphaFoldDB" id="A0A255ZZM2"/>
<evidence type="ECO:0000313" key="3">
    <source>
        <dbReference type="Proteomes" id="UP000216605"/>
    </source>
</evidence>
<keyword evidence="1" id="KW-1133">Transmembrane helix</keyword>
<keyword evidence="1" id="KW-0472">Membrane</keyword>
<dbReference type="EMBL" id="NOXV01000121">
    <property type="protein sequence ID" value="OYQ46334.1"/>
    <property type="molecule type" value="Genomic_DNA"/>
</dbReference>
<sequence>MKSWVKFGLVWGVFMFIMLNIVFPLLDGAQPELIKVLIGLPFWIIAGLIFGYVSRKRTKTKQD</sequence>
<keyword evidence="1" id="KW-0812">Transmembrane</keyword>
<evidence type="ECO:0000256" key="1">
    <source>
        <dbReference type="SAM" id="Phobius"/>
    </source>
</evidence>
<proteinExistence type="predicted"/>
<organism evidence="2 3">
    <name type="scientific">Flavobacterium cyanobacteriorum</name>
    <dbReference type="NCBI Taxonomy" id="2022802"/>
    <lineage>
        <taxon>Bacteria</taxon>
        <taxon>Pseudomonadati</taxon>
        <taxon>Bacteroidota</taxon>
        <taxon>Flavobacteriia</taxon>
        <taxon>Flavobacteriales</taxon>
        <taxon>Flavobacteriaceae</taxon>
        <taxon>Flavobacterium</taxon>
    </lineage>
</organism>
<evidence type="ECO:0000313" key="2">
    <source>
        <dbReference type="EMBL" id="OYQ46334.1"/>
    </source>
</evidence>
<accession>A0A255ZZM2</accession>
<dbReference type="OrthoDB" id="1116391at2"/>
<reference evidence="2 3" key="1">
    <citation type="submission" date="2017-07" db="EMBL/GenBank/DDBJ databases">
        <title>Flavobacterium cyanobacteriorum sp. nov., isolated from cyanobacterial aggregates in a eutrophic lake.</title>
        <authorList>
            <person name="Cai H."/>
        </authorList>
    </citation>
    <scope>NUCLEOTIDE SEQUENCE [LARGE SCALE GENOMIC DNA]</scope>
    <source>
        <strain evidence="2 3">TH021</strain>
    </source>
</reference>
<dbReference type="Proteomes" id="UP000216605">
    <property type="component" value="Unassembled WGS sequence"/>
</dbReference>
<feature type="transmembrane region" description="Helical" evidence="1">
    <location>
        <begin position="32"/>
        <end position="53"/>
    </location>
</feature>
<name>A0A255ZZM2_9FLAO</name>
<gene>
    <name evidence="2" type="ORF">CHU92_01540</name>
</gene>
<keyword evidence="3" id="KW-1185">Reference proteome</keyword>
<protein>
    <submittedName>
        <fullName evidence="2">Uncharacterized protein</fullName>
    </submittedName>
</protein>